<gene>
    <name evidence="2" type="primary">LOC120278437</name>
</gene>
<organism evidence="1 2">
    <name type="scientific">Dioscorea cayennensis subsp. rotundata</name>
    <name type="common">White Guinea yam</name>
    <name type="synonym">Dioscorea rotundata</name>
    <dbReference type="NCBI Taxonomy" id="55577"/>
    <lineage>
        <taxon>Eukaryota</taxon>
        <taxon>Viridiplantae</taxon>
        <taxon>Streptophyta</taxon>
        <taxon>Embryophyta</taxon>
        <taxon>Tracheophyta</taxon>
        <taxon>Spermatophyta</taxon>
        <taxon>Magnoliopsida</taxon>
        <taxon>Liliopsida</taxon>
        <taxon>Dioscoreales</taxon>
        <taxon>Dioscoreaceae</taxon>
        <taxon>Dioscorea</taxon>
    </lineage>
</organism>
<dbReference type="AlphaFoldDB" id="A0AB40CSX0"/>
<dbReference type="Pfam" id="PF14223">
    <property type="entry name" value="Retrotran_gag_2"/>
    <property type="match status" value="1"/>
</dbReference>
<dbReference type="Proteomes" id="UP001515500">
    <property type="component" value="Chromosome 16"/>
</dbReference>
<evidence type="ECO:0000313" key="1">
    <source>
        <dbReference type="Proteomes" id="UP001515500"/>
    </source>
</evidence>
<evidence type="ECO:0000313" key="2">
    <source>
        <dbReference type="RefSeq" id="XP_039141164.1"/>
    </source>
</evidence>
<dbReference type="RefSeq" id="XP_039141164.1">
    <property type="nucleotide sequence ID" value="XM_039285230.1"/>
</dbReference>
<accession>A0AB40CSX0</accession>
<name>A0AB40CSX0_DIOCR</name>
<dbReference type="PANTHER" id="PTHR35317">
    <property type="entry name" value="OS04G0629600 PROTEIN"/>
    <property type="match status" value="1"/>
</dbReference>
<dbReference type="GeneID" id="120278437"/>
<dbReference type="PANTHER" id="PTHR35317:SF11">
    <property type="entry name" value="CCHC-TYPE DOMAIN-CONTAINING PROTEIN"/>
    <property type="match status" value="1"/>
</dbReference>
<sequence>MEAYLEANDFWEADEDEYEVPKLPETLTLVQIKNPKEKKTRKSKAKAILFAVVSPEIFVRIMTMKSAFKVCNFLKSEYEGDERIRGMQVLNLIREFELVKMKDSETIKEYSNRLLSIANKVRLLGTKFPNSRLVQKVLVIIHERFEAIISF</sequence>
<reference evidence="2" key="1">
    <citation type="submission" date="2025-08" db="UniProtKB">
        <authorList>
            <consortium name="RefSeq"/>
        </authorList>
    </citation>
    <scope>IDENTIFICATION</scope>
</reference>
<protein>
    <submittedName>
        <fullName evidence="2">Uncharacterized protein LOC120278437</fullName>
    </submittedName>
</protein>
<proteinExistence type="predicted"/>
<keyword evidence="1" id="KW-1185">Reference proteome</keyword>